<organism evidence="1 2">
    <name type="scientific">Hericium alpestre</name>
    <dbReference type="NCBI Taxonomy" id="135208"/>
    <lineage>
        <taxon>Eukaryota</taxon>
        <taxon>Fungi</taxon>
        <taxon>Dikarya</taxon>
        <taxon>Basidiomycota</taxon>
        <taxon>Agaricomycotina</taxon>
        <taxon>Agaricomycetes</taxon>
        <taxon>Russulales</taxon>
        <taxon>Hericiaceae</taxon>
        <taxon>Hericium</taxon>
    </lineage>
</organism>
<protein>
    <submittedName>
        <fullName evidence="1">Uncharacterized protein</fullName>
    </submittedName>
</protein>
<dbReference type="AlphaFoldDB" id="A0A4Y9ZNA9"/>
<sequence>MYILIWCALHFNLNGSEVTGINGAVVHWTYGAWDAIRMAKGRLFSNDARIHRQLINSAITPTFRPLARWIRNLTLMFDHGFSARGERDDRLDRVEWGEEEAAPDNWNEDTLNNHITYERFMSAIGEGPQLDI</sequence>
<dbReference type="Proteomes" id="UP000298061">
    <property type="component" value="Unassembled WGS sequence"/>
</dbReference>
<comment type="caution">
    <text evidence="1">The sequence shown here is derived from an EMBL/GenBank/DDBJ whole genome shotgun (WGS) entry which is preliminary data.</text>
</comment>
<dbReference type="EMBL" id="SFCI01001320">
    <property type="protein sequence ID" value="TFY76105.1"/>
    <property type="molecule type" value="Genomic_DNA"/>
</dbReference>
<evidence type="ECO:0000313" key="1">
    <source>
        <dbReference type="EMBL" id="TFY76105.1"/>
    </source>
</evidence>
<reference evidence="1 2" key="1">
    <citation type="submission" date="2019-02" db="EMBL/GenBank/DDBJ databases">
        <title>Genome sequencing of the rare red list fungi Hericium alpestre (H. flagellum).</title>
        <authorList>
            <person name="Buettner E."/>
            <person name="Kellner H."/>
        </authorList>
    </citation>
    <scope>NUCLEOTIDE SEQUENCE [LARGE SCALE GENOMIC DNA]</scope>
    <source>
        <strain evidence="1 2">DSM 108284</strain>
    </source>
</reference>
<proteinExistence type="predicted"/>
<keyword evidence="2" id="KW-1185">Reference proteome</keyword>
<accession>A0A4Y9ZNA9</accession>
<name>A0A4Y9ZNA9_9AGAM</name>
<gene>
    <name evidence="1" type="ORF">EWM64_g7908</name>
</gene>
<evidence type="ECO:0000313" key="2">
    <source>
        <dbReference type="Proteomes" id="UP000298061"/>
    </source>
</evidence>